<evidence type="ECO:0000313" key="1">
    <source>
        <dbReference type="EMBL" id="MED6198761.1"/>
    </source>
</evidence>
<dbReference type="EMBL" id="JASCZI010212216">
    <property type="protein sequence ID" value="MED6198761.1"/>
    <property type="molecule type" value="Genomic_DNA"/>
</dbReference>
<dbReference type="Proteomes" id="UP001341840">
    <property type="component" value="Unassembled WGS sequence"/>
</dbReference>
<sequence>MDKKKLMGKDTTVPMQVDSSKNLKNCPQDHQFYRRKANPFSFSTKPKTPDEILNLAKQCLFYWLHRLLMVTRITADPRHFNVDMPYCVVPIIKGPIPEEMMWYIWALSAQYDCAIAVPAFTLYIYFVNHSSQERIWTSYYQCLLQFLFGEENFTMLCKIREYGMFPTERSRNSIASLS</sequence>
<keyword evidence="2" id="KW-1185">Reference proteome</keyword>
<evidence type="ECO:0000313" key="2">
    <source>
        <dbReference type="Proteomes" id="UP001341840"/>
    </source>
</evidence>
<protein>
    <submittedName>
        <fullName evidence="1">Uncharacterized protein</fullName>
    </submittedName>
</protein>
<reference evidence="1 2" key="1">
    <citation type="journal article" date="2023" name="Plants (Basel)">
        <title>Bridging the Gap: Combining Genomics and Transcriptomics Approaches to Understand Stylosanthes scabra, an Orphan Legume from the Brazilian Caatinga.</title>
        <authorList>
            <person name="Ferreira-Neto J.R.C."/>
            <person name="da Silva M.D."/>
            <person name="Binneck E."/>
            <person name="de Melo N.F."/>
            <person name="da Silva R.H."/>
            <person name="de Melo A.L.T.M."/>
            <person name="Pandolfi V."/>
            <person name="Bustamante F.O."/>
            <person name="Brasileiro-Vidal A.C."/>
            <person name="Benko-Iseppon A.M."/>
        </authorList>
    </citation>
    <scope>NUCLEOTIDE SEQUENCE [LARGE SCALE GENOMIC DNA]</scope>
    <source>
        <tissue evidence="1">Leaves</tissue>
    </source>
</reference>
<organism evidence="1 2">
    <name type="scientific">Stylosanthes scabra</name>
    <dbReference type="NCBI Taxonomy" id="79078"/>
    <lineage>
        <taxon>Eukaryota</taxon>
        <taxon>Viridiplantae</taxon>
        <taxon>Streptophyta</taxon>
        <taxon>Embryophyta</taxon>
        <taxon>Tracheophyta</taxon>
        <taxon>Spermatophyta</taxon>
        <taxon>Magnoliopsida</taxon>
        <taxon>eudicotyledons</taxon>
        <taxon>Gunneridae</taxon>
        <taxon>Pentapetalae</taxon>
        <taxon>rosids</taxon>
        <taxon>fabids</taxon>
        <taxon>Fabales</taxon>
        <taxon>Fabaceae</taxon>
        <taxon>Papilionoideae</taxon>
        <taxon>50 kb inversion clade</taxon>
        <taxon>dalbergioids sensu lato</taxon>
        <taxon>Dalbergieae</taxon>
        <taxon>Pterocarpus clade</taxon>
        <taxon>Stylosanthes</taxon>
    </lineage>
</organism>
<gene>
    <name evidence="1" type="ORF">PIB30_069596</name>
</gene>
<proteinExistence type="predicted"/>
<accession>A0ABU6XNI8</accession>
<name>A0ABU6XNI8_9FABA</name>
<comment type="caution">
    <text evidence="1">The sequence shown here is derived from an EMBL/GenBank/DDBJ whole genome shotgun (WGS) entry which is preliminary data.</text>
</comment>